<keyword evidence="1" id="KW-0597">Phosphoprotein</keyword>
<sequence>MFHRRACNPQPLLLPRSLAVDSHAGASFLLLPTHPVPKRRSPPTPPCHRTPAPRRRCHPCTRPSRQCGPPSPSSGRAAASGSGATSCYGTFPAPSPPRGPGPTRRQRVPLLAPSSRVSASSSLAPRAMGLSPQRMAQRTFSCMCLSKSQGCVVPEDPRGAMPSAWGWRLVGWGVDVSMGWRWVSARPVSSITCGFSFPRHNWWVRCLPLFWVVWGRGPSLGCSTTTSPFLSCSIEGEYVPVEGDEVTYKVCPIPPKNQKFQAVEVVLTNLAPHTKHETWSGQIIGS</sequence>
<feature type="region of interest" description="Disordered" evidence="2">
    <location>
        <begin position="31"/>
        <end position="130"/>
    </location>
</feature>
<dbReference type="PANTHER" id="PTHR12962">
    <property type="entry name" value="CALCIUM-REGULATED HEAT STABLE PROTEIN CRHSP-24-RELATED"/>
    <property type="match status" value="1"/>
</dbReference>
<dbReference type="PANTHER" id="PTHR12962:SF4">
    <property type="entry name" value="COLD SHOCK DOMAIN-CONTAINING PROTEIN C2"/>
    <property type="match status" value="1"/>
</dbReference>
<evidence type="ECO:0000256" key="2">
    <source>
        <dbReference type="SAM" id="MobiDB-lite"/>
    </source>
</evidence>
<dbReference type="Ensembl" id="ENSCMUT00000031487.1">
    <property type="protein sequence ID" value="ENSCMUP00000032654.1"/>
    <property type="gene ID" value="ENSCMUG00000016840.1"/>
</dbReference>
<accession>A0A8U7N199</accession>
<dbReference type="GO" id="GO:0043488">
    <property type="term" value="P:regulation of mRNA stability"/>
    <property type="evidence" value="ECO:0007669"/>
    <property type="project" value="TreeGrafter"/>
</dbReference>
<dbReference type="GO" id="GO:0005737">
    <property type="term" value="C:cytoplasm"/>
    <property type="evidence" value="ECO:0007669"/>
    <property type="project" value="TreeGrafter"/>
</dbReference>
<reference evidence="3" key="2">
    <citation type="submission" date="2025-08" db="UniProtKB">
        <authorList>
            <consortium name="Ensembl"/>
        </authorList>
    </citation>
    <scope>IDENTIFICATION</scope>
</reference>
<dbReference type="FunFam" id="2.40.50.140:FF:000086">
    <property type="entry name" value="Cold shock domain-containing protein C2"/>
    <property type="match status" value="1"/>
</dbReference>
<evidence type="ECO:0000313" key="3">
    <source>
        <dbReference type="Ensembl" id="ENSCMUP00000032654.1"/>
    </source>
</evidence>
<dbReference type="Gene3D" id="2.40.50.140">
    <property type="entry name" value="Nucleic acid-binding proteins"/>
    <property type="match status" value="1"/>
</dbReference>
<protein>
    <submittedName>
        <fullName evidence="3">Uncharacterized protein</fullName>
    </submittedName>
</protein>
<keyword evidence="4" id="KW-1185">Reference proteome</keyword>
<evidence type="ECO:0000256" key="1">
    <source>
        <dbReference type="ARBA" id="ARBA00022553"/>
    </source>
</evidence>
<name>A0A8U7N199_CORMO</name>
<reference evidence="4" key="1">
    <citation type="submission" date="2019-10" db="EMBL/GenBank/DDBJ databases">
        <title>Corvus moneduloides (New Caledonian crow) genome, bCorMon1, primary haplotype.</title>
        <authorList>
            <person name="Rutz C."/>
            <person name="Fungtammasan C."/>
            <person name="Mountcastle J."/>
            <person name="Formenti G."/>
            <person name="Chow W."/>
            <person name="Howe K."/>
            <person name="Steele M.P."/>
            <person name="Fernandes J."/>
            <person name="Gilbert M.T.P."/>
            <person name="Fedrigo O."/>
            <person name="Jarvis E.D."/>
            <person name="Gemmell N."/>
        </authorList>
    </citation>
    <scope>NUCLEOTIDE SEQUENCE [LARGE SCALE GENOMIC DNA]</scope>
</reference>
<feature type="compositionally biased region" description="Low complexity" evidence="2">
    <location>
        <begin position="73"/>
        <end position="84"/>
    </location>
</feature>
<proteinExistence type="predicted"/>
<dbReference type="GO" id="GO:0003730">
    <property type="term" value="F:mRNA 3'-UTR binding"/>
    <property type="evidence" value="ECO:0007669"/>
    <property type="project" value="TreeGrafter"/>
</dbReference>
<feature type="compositionally biased region" description="Low complexity" evidence="2">
    <location>
        <begin position="108"/>
        <end position="127"/>
    </location>
</feature>
<dbReference type="Proteomes" id="UP000694553">
    <property type="component" value="Unassembled WGS sequence"/>
</dbReference>
<dbReference type="InterPro" id="IPR052069">
    <property type="entry name" value="Ca-reg_mRNA-binding_domain"/>
</dbReference>
<evidence type="ECO:0000313" key="4">
    <source>
        <dbReference type="Proteomes" id="UP000694553"/>
    </source>
</evidence>
<dbReference type="InterPro" id="IPR012340">
    <property type="entry name" value="NA-bd_OB-fold"/>
</dbReference>
<reference evidence="3" key="3">
    <citation type="submission" date="2025-09" db="UniProtKB">
        <authorList>
            <consortium name="Ensembl"/>
        </authorList>
    </citation>
    <scope>IDENTIFICATION</scope>
</reference>
<organism evidence="3 4">
    <name type="scientific">Corvus moneduloides</name>
    <name type="common">New Caledonian crow</name>
    <dbReference type="NCBI Taxonomy" id="1196302"/>
    <lineage>
        <taxon>Eukaryota</taxon>
        <taxon>Metazoa</taxon>
        <taxon>Chordata</taxon>
        <taxon>Craniata</taxon>
        <taxon>Vertebrata</taxon>
        <taxon>Euteleostomi</taxon>
        <taxon>Archelosauria</taxon>
        <taxon>Archosauria</taxon>
        <taxon>Dinosauria</taxon>
        <taxon>Saurischia</taxon>
        <taxon>Theropoda</taxon>
        <taxon>Coelurosauria</taxon>
        <taxon>Aves</taxon>
        <taxon>Neognathae</taxon>
        <taxon>Neoaves</taxon>
        <taxon>Telluraves</taxon>
        <taxon>Australaves</taxon>
        <taxon>Passeriformes</taxon>
        <taxon>Corvoidea</taxon>
        <taxon>Corvidae</taxon>
        <taxon>Corvus</taxon>
    </lineage>
</organism>
<dbReference type="AlphaFoldDB" id="A0A8U7N199"/>